<evidence type="ECO:0000256" key="2">
    <source>
        <dbReference type="ARBA" id="ARBA00022516"/>
    </source>
</evidence>
<feature type="binding site" evidence="10">
    <location>
        <position position="114"/>
    </location>
    <ligand>
        <name>Mn(2+)</name>
        <dbReference type="ChEBI" id="CHEBI:29035"/>
        <label>2</label>
    </ligand>
</feature>
<feature type="binding site" evidence="10">
    <location>
        <position position="167"/>
    </location>
    <ligand>
        <name>substrate</name>
    </ligand>
</feature>
<accession>A0AAV3UA45</accession>
<keyword evidence="3 10" id="KW-0997">Cell inner membrane</keyword>
<keyword evidence="5 10" id="KW-0479">Metal-binding</keyword>
<evidence type="ECO:0000313" key="12">
    <source>
        <dbReference type="EMBL" id="GAA4961514.1"/>
    </source>
</evidence>
<keyword evidence="1 10" id="KW-1003">Cell membrane</keyword>
<evidence type="ECO:0000256" key="3">
    <source>
        <dbReference type="ARBA" id="ARBA00022519"/>
    </source>
</evidence>
<dbReference type="RefSeq" id="WP_345428128.1">
    <property type="nucleotide sequence ID" value="NZ_AP031496.1"/>
</dbReference>
<evidence type="ECO:0000256" key="6">
    <source>
        <dbReference type="ARBA" id="ARBA00022801"/>
    </source>
</evidence>
<dbReference type="NCBIfam" id="TIGR01854">
    <property type="entry name" value="lipid_A_lpxH"/>
    <property type="match status" value="1"/>
</dbReference>
<comment type="caution">
    <text evidence="10">Lacks conserved residue(s) required for the propagation of feature annotation.</text>
</comment>
<sequence>MSTLFISDLHLDESRPHVTKAFLRFLFNQGANADALYILGDLFEVWIGDDDDSEFIGHIKDALQRYRETGVPTYFIHGNRDFLIGKQFAEDTGITLLDENTVVDLYDEPVLLCHGDALCTQDVEYMAFRNQVRNPVWQAQVLAQPLAVRRQMAAELRTKTKSMSAMKADDITDVTPSEVVAVMQAENVQRMIHGHTHRPDRHCVDLGKSQGERIVLGDWESQGWYLNVEPDNWNLTPFTIPPLK</sequence>
<dbReference type="EMBL" id="BAABLX010000080">
    <property type="protein sequence ID" value="GAA4961514.1"/>
    <property type="molecule type" value="Genomic_DNA"/>
</dbReference>
<feature type="binding site" evidence="10">
    <location>
        <position position="41"/>
    </location>
    <ligand>
        <name>Mn(2+)</name>
        <dbReference type="ChEBI" id="CHEBI:29035"/>
        <label>1</label>
    </ligand>
</feature>
<keyword evidence="9 10" id="KW-0464">Manganese</keyword>
<dbReference type="PANTHER" id="PTHR34990:SF1">
    <property type="entry name" value="UDP-2,3-DIACYLGLUCOSAMINE HYDROLASE"/>
    <property type="match status" value="1"/>
</dbReference>
<dbReference type="GO" id="GO:0005737">
    <property type="term" value="C:cytoplasm"/>
    <property type="evidence" value="ECO:0007669"/>
    <property type="project" value="InterPro"/>
</dbReference>
<keyword evidence="2 10" id="KW-0444">Lipid biosynthesis</keyword>
<comment type="cofactor">
    <cofactor evidence="10">
        <name>Mn(2+)</name>
        <dbReference type="ChEBI" id="CHEBI:29035"/>
    </cofactor>
    <text evidence="10">Binds 2 Mn(2+) ions per subunit in a binuclear metal center.</text>
</comment>
<comment type="caution">
    <text evidence="12">The sequence shown here is derived from an EMBL/GenBank/DDBJ whole genome shotgun (WGS) entry which is preliminary data.</text>
</comment>
<evidence type="ECO:0000256" key="7">
    <source>
        <dbReference type="ARBA" id="ARBA00023098"/>
    </source>
</evidence>
<evidence type="ECO:0000313" key="13">
    <source>
        <dbReference type="Proteomes" id="UP001409585"/>
    </source>
</evidence>
<comment type="catalytic activity">
    <reaction evidence="10">
        <text>UDP-2-N,3-O-bis[(3R)-3-hydroxytetradecanoyl]-alpha-D-glucosamine + H2O = 2-N,3-O-bis[(3R)-3-hydroxytetradecanoyl]-alpha-D-glucosaminyl 1-phosphate + UMP + 2 H(+)</text>
        <dbReference type="Rhea" id="RHEA:25213"/>
        <dbReference type="ChEBI" id="CHEBI:15377"/>
        <dbReference type="ChEBI" id="CHEBI:15378"/>
        <dbReference type="ChEBI" id="CHEBI:57865"/>
        <dbReference type="ChEBI" id="CHEBI:57957"/>
        <dbReference type="ChEBI" id="CHEBI:78847"/>
        <dbReference type="EC" id="3.6.1.54"/>
    </reaction>
</comment>
<organism evidence="12 13">
    <name type="scientific">Halioxenophilus aromaticivorans</name>
    <dbReference type="NCBI Taxonomy" id="1306992"/>
    <lineage>
        <taxon>Bacteria</taxon>
        <taxon>Pseudomonadati</taxon>
        <taxon>Pseudomonadota</taxon>
        <taxon>Gammaproteobacteria</taxon>
        <taxon>Alteromonadales</taxon>
        <taxon>Alteromonadaceae</taxon>
        <taxon>Halioxenophilus</taxon>
    </lineage>
</organism>
<reference evidence="13" key="1">
    <citation type="journal article" date="2019" name="Int. J. Syst. Evol. Microbiol.">
        <title>The Global Catalogue of Microorganisms (GCM) 10K type strain sequencing project: providing services to taxonomists for standard genome sequencing and annotation.</title>
        <authorList>
            <consortium name="The Broad Institute Genomics Platform"/>
            <consortium name="The Broad Institute Genome Sequencing Center for Infectious Disease"/>
            <person name="Wu L."/>
            <person name="Ma J."/>
        </authorList>
    </citation>
    <scope>NUCLEOTIDE SEQUENCE [LARGE SCALE GENOMIC DNA]</scope>
    <source>
        <strain evidence="13">JCM 19134</strain>
    </source>
</reference>
<feature type="binding site" evidence="10">
    <location>
        <position position="41"/>
    </location>
    <ligand>
        <name>Mn(2+)</name>
        <dbReference type="ChEBI" id="CHEBI:29035"/>
        <label>2</label>
    </ligand>
</feature>
<evidence type="ECO:0000259" key="11">
    <source>
        <dbReference type="Pfam" id="PF00149"/>
    </source>
</evidence>
<evidence type="ECO:0000256" key="8">
    <source>
        <dbReference type="ARBA" id="ARBA00023136"/>
    </source>
</evidence>
<dbReference type="NCBIfam" id="NF003743">
    <property type="entry name" value="PRK05340.1"/>
    <property type="match status" value="1"/>
</dbReference>
<feature type="binding site" evidence="10">
    <location>
        <position position="195"/>
    </location>
    <ligand>
        <name>Mn(2+)</name>
        <dbReference type="ChEBI" id="CHEBI:29035"/>
        <label>2</label>
    </ligand>
</feature>
<dbReference type="InterPro" id="IPR010138">
    <property type="entry name" value="UDP-diacylglucosamine_Hdrlase"/>
</dbReference>
<feature type="binding site" evidence="10">
    <location>
        <position position="10"/>
    </location>
    <ligand>
        <name>Mn(2+)</name>
        <dbReference type="ChEBI" id="CHEBI:29035"/>
        <label>1</label>
    </ligand>
</feature>
<name>A0AAV3UA45_9ALTE</name>
<dbReference type="AlphaFoldDB" id="A0AAV3UA45"/>
<evidence type="ECO:0000256" key="4">
    <source>
        <dbReference type="ARBA" id="ARBA00022556"/>
    </source>
</evidence>
<comment type="similarity">
    <text evidence="10">Belongs to the LpxH family.</text>
</comment>
<evidence type="ECO:0000256" key="10">
    <source>
        <dbReference type="HAMAP-Rule" id="MF_00575"/>
    </source>
</evidence>
<evidence type="ECO:0000256" key="1">
    <source>
        <dbReference type="ARBA" id="ARBA00022475"/>
    </source>
</evidence>
<keyword evidence="6 10" id="KW-0378">Hydrolase</keyword>
<keyword evidence="13" id="KW-1185">Reference proteome</keyword>
<feature type="binding site" evidence="10">
    <location>
        <begin position="79"/>
        <end position="80"/>
    </location>
    <ligand>
        <name>substrate</name>
    </ligand>
</feature>
<dbReference type="Proteomes" id="UP001409585">
    <property type="component" value="Unassembled WGS sequence"/>
</dbReference>
<comment type="subcellular location">
    <subcellularLocation>
        <location evidence="10">Cell inner membrane</location>
        <topology evidence="10">Peripheral membrane protein</topology>
        <orientation evidence="10">Cytoplasmic side</orientation>
    </subcellularLocation>
</comment>
<dbReference type="Gene3D" id="3.60.21.10">
    <property type="match status" value="1"/>
</dbReference>
<feature type="binding site" evidence="10">
    <location>
        <position position="195"/>
    </location>
    <ligand>
        <name>substrate</name>
    </ligand>
</feature>
<keyword evidence="7 10" id="KW-0443">Lipid metabolism</keyword>
<dbReference type="HAMAP" id="MF_00575">
    <property type="entry name" value="LpxH"/>
    <property type="match status" value="1"/>
</dbReference>
<feature type="binding site" evidence="10">
    <location>
        <position position="197"/>
    </location>
    <ligand>
        <name>Mn(2+)</name>
        <dbReference type="ChEBI" id="CHEBI:29035"/>
        <label>1</label>
    </ligand>
</feature>
<dbReference type="PANTHER" id="PTHR34990">
    <property type="entry name" value="UDP-2,3-DIACYLGLUCOSAMINE HYDROLASE-RELATED"/>
    <property type="match status" value="1"/>
</dbReference>
<feature type="domain" description="Calcineurin-like phosphoesterase" evidence="11">
    <location>
        <begin position="1"/>
        <end position="199"/>
    </location>
</feature>
<dbReference type="GO" id="GO:0009245">
    <property type="term" value="P:lipid A biosynthetic process"/>
    <property type="evidence" value="ECO:0007669"/>
    <property type="project" value="UniProtKB-UniRule"/>
</dbReference>
<dbReference type="GO" id="GO:0030145">
    <property type="term" value="F:manganese ion binding"/>
    <property type="evidence" value="ECO:0007669"/>
    <property type="project" value="UniProtKB-UniRule"/>
</dbReference>
<dbReference type="InterPro" id="IPR029052">
    <property type="entry name" value="Metallo-depent_PP-like"/>
</dbReference>
<dbReference type="InterPro" id="IPR043461">
    <property type="entry name" value="LpxH-like"/>
</dbReference>
<dbReference type="CDD" id="cd07398">
    <property type="entry name" value="MPP_YbbF-LpxH"/>
    <property type="match status" value="1"/>
</dbReference>
<comment type="pathway">
    <text evidence="10">Glycolipid biosynthesis; lipid IV(A) biosynthesis; lipid IV(A) from (3R)-3-hydroxytetradecanoyl-[acyl-carrier-protein] and UDP-N-acetyl-alpha-D-glucosamine: step 4/6.</text>
</comment>
<comment type="function">
    <text evidence="10">Hydrolyzes the pyrophosphate bond of UDP-2,3-diacylglucosamine to yield 2,3-diacylglucosamine 1-phosphate (lipid X) and UMP by catalyzing the attack of water at the alpha-P atom. Involved in the biosynthesis of lipid A, a phosphorylated glycolipid that anchors the lipopolysaccharide to the outer membrane of the cell.</text>
</comment>
<gene>
    <name evidence="10 12" type="primary">lpxH</name>
    <name evidence="12" type="ORF">GCM10025791_48810</name>
</gene>
<dbReference type="SUPFAM" id="SSF56300">
    <property type="entry name" value="Metallo-dependent phosphatases"/>
    <property type="match status" value="1"/>
</dbReference>
<dbReference type="GO" id="GO:0008758">
    <property type="term" value="F:UDP-2,3-diacylglucosamine hydrolase activity"/>
    <property type="evidence" value="ECO:0007669"/>
    <property type="project" value="UniProtKB-UniRule"/>
</dbReference>
<feature type="binding site" evidence="10">
    <location>
        <position position="8"/>
    </location>
    <ligand>
        <name>Mn(2+)</name>
        <dbReference type="ChEBI" id="CHEBI:29035"/>
        <label>1</label>
    </ligand>
</feature>
<protein>
    <recommendedName>
        <fullName evidence="10">UDP-2,3-diacylglucosamine hydrolase</fullName>
        <ecNumber evidence="10">3.6.1.54</ecNumber>
    </recommendedName>
    <alternativeName>
        <fullName evidence="10">UDP-2,3-diacylglucosamine diphosphatase</fullName>
    </alternativeName>
</protein>
<keyword evidence="4 10" id="KW-0441">Lipid A biosynthesis</keyword>
<dbReference type="InterPro" id="IPR004843">
    <property type="entry name" value="Calcineurin-like_PHP"/>
</dbReference>
<keyword evidence="8 10" id="KW-0472">Membrane</keyword>
<proteinExistence type="inferred from homology"/>
<feature type="binding site" evidence="10">
    <location>
        <position position="122"/>
    </location>
    <ligand>
        <name>substrate</name>
    </ligand>
</feature>
<evidence type="ECO:0000256" key="5">
    <source>
        <dbReference type="ARBA" id="ARBA00022723"/>
    </source>
</evidence>
<dbReference type="Pfam" id="PF00149">
    <property type="entry name" value="Metallophos"/>
    <property type="match status" value="1"/>
</dbReference>
<feature type="binding site" evidence="10">
    <location>
        <position position="79"/>
    </location>
    <ligand>
        <name>Mn(2+)</name>
        <dbReference type="ChEBI" id="CHEBI:29035"/>
        <label>2</label>
    </ligand>
</feature>
<evidence type="ECO:0000256" key="9">
    <source>
        <dbReference type="ARBA" id="ARBA00023211"/>
    </source>
</evidence>
<dbReference type="GO" id="GO:0019897">
    <property type="term" value="C:extrinsic component of plasma membrane"/>
    <property type="evidence" value="ECO:0007669"/>
    <property type="project" value="UniProtKB-UniRule"/>
</dbReference>
<dbReference type="EC" id="3.6.1.54" evidence="10"/>